<dbReference type="PROSITE" id="PS50102">
    <property type="entry name" value="RRM"/>
    <property type="match status" value="1"/>
</dbReference>
<dbReference type="PANTHER" id="PTHR32343">
    <property type="entry name" value="SERINE/ARGININE-RICH SPLICING FACTOR"/>
    <property type="match status" value="1"/>
</dbReference>
<protein>
    <recommendedName>
        <fullName evidence="3">RRM domain-containing protein</fullName>
    </recommendedName>
</protein>
<dbReference type="EMBL" id="JABCKV010000003">
    <property type="protein sequence ID" value="KAG5648390.1"/>
    <property type="molecule type" value="Genomic_DNA"/>
</dbReference>
<reference evidence="4" key="1">
    <citation type="submission" date="2020-07" db="EMBL/GenBank/DDBJ databases">
        <authorList>
            <person name="Nieuwenhuis M."/>
            <person name="Van De Peppel L.J.J."/>
        </authorList>
    </citation>
    <scope>NUCLEOTIDE SEQUENCE</scope>
    <source>
        <strain evidence="4">AP01</strain>
        <tissue evidence="4">Mycelium</tissue>
    </source>
</reference>
<feature type="domain" description="RRM" evidence="3">
    <location>
        <begin position="4"/>
        <end position="71"/>
    </location>
</feature>
<evidence type="ECO:0000256" key="2">
    <source>
        <dbReference type="SAM" id="MobiDB-lite"/>
    </source>
</evidence>
<accession>A0A9P7KH27</accession>
<evidence type="ECO:0000313" key="4">
    <source>
        <dbReference type="EMBL" id="KAG5648390.1"/>
    </source>
</evidence>
<evidence type="ECO:0000256" key="1">
    <source>
        <dbReference type="PROSITE-ProRule" id="PRU00176"/>
    </source>
</evidence>
<dbReference type="Proteomes" id="UP000775547">
    <property type="component" value="Unassembled WGS sequence"/>
</dbReference>
<dbReference type="Gene3D" id="3.30.70.330">
    <property type="match status" value="1"/>
</dbReference>
<proteinExistence type="predicted"/>
<dbReference type="InterPro" id="IPR035979">
    <property type="entry name" value="RBD_domain_sf"/>
</dbReference>
<dbReference type="SUPFAM" id="SSF54928">
    <property type="entry name" value="RNA-binding domain, RBD"/>
    <property type="match status" value="1"/>
</dbReference>
<dbReference type="AlphaFoldDB" id="A0A9P7KH27"/>
<feature type="region of interest" description="Disordered" evidence="2">
    <location>
        <begin position="199"/>
        <end position="244"/>
    </location>
</feature>
<dbReference type="SMART" id="SM00360">
    <property type="entry name" value="RRM"/>
    <property type="match status" value="1"/>
</dbReference>
<dbReference type="PANTHER" id="PTHR32343:SF10">
    <property type="entry name" value="RNA-BINDING REGION RNP-1 DOMAIN-CONTAINING PROTEIN"/>
    <property type="match status" value="1"/>
</dbReference>
<dbReference type="OrthoDB" id="7763451at2759"/>
<evidence type="ECO:0000313" key="5">
    <source>
        <dbReference type="Proteomes" id="UP000775547"/>
    </source>
</evidence>
<sequence length="244" mass="26108">MSTHSVNVSGISPSTSEAQLHDFFTIDSIEFAEKSQHAVIHFEKSSAAKTALMLNGGTLGGATLTVASDVAHQDEERASNDPVEQSDKPRAGIAAEYLAKGYALSDRILERAIEIDNKQGISNRFLTYFQSIDTSLGSRTLGPDQTISGKVQSTVSSATQQAKSVDEQKGISKTATDYYERAIASPLGQKVRAFYTSTSKQVQDIHEEARRIADQHKTPVTSTGESGEKSDTPASPPASKEAGV</sequence>
<name>A0A9P7KH27_9AGAR</name>
<dbReference type="GO" id="GO:0003723">
    <property type="term" value="F:RNA binding"/>
    <property type="evidence" value="ECO:0007669"/>
    <property type="project" value="UniProtKB-UniRule"/>
</dbReference>
<comment type="caution">
    <text evidence="4">The sequence shown here is derived from an EMBL/GenBank/DDBJ whole genome shotgun (WGS) entry which is preliminary data.</text>
</comment>
<dbReference type="InterPro" id="IPR000504">
    <property type="entry name" value="RRM_dom"/>
</dbReference>
<organism evidence="4 5">
    <name type="scientific">Asterophora parasitica</name>
    <dbReference type="NCBI Taxonomy" id="117018"/>
    <lineage>
        <taxon>Eukaryota</taxon>
        <taxon>Fungi</taxon>
        <taxon>Dikarya</taxon>
        <taxon>Basidiomycota</taxon>
        <taxon>Agaricomycotina</taxon>
        <taxon>Agaricomycetes</taxon>
        <taxon>Agaricomycetidae</taxon>
        <taxon>Agaricales</taxon>
        <taxon>Tricholomatineae</taxon>
        <taxon>Lyophyllaceae</taxon>
        <taxon>Asterophora</taxon>
    </lineage>
</organism>
<reference evidence="4" key="2">
    <citation type="submission" date="2021-10" db="EMBL/GenBank/DDBJ databases">
        <title>Phylogenomics reveals ancestral predisposition of the termite-cultivated fungus Termitomyces towards a domesticated lifestyle.</title>
        <authorList>
            <person name="Auxier B."/>
            <person name="Grum-Grzhimaylo A."/>
            <person name="Cardenas M.E."/>
            <person name="Lodge J.D."/>
            <person name="Laessoe T."/>
            <person name="Pedersen O."/>
            <person name="Smith M.E."/>
            <person name="Kuyper T.W."/>
            <person name="Franco-Molano E.A."/>
            <person name="Baroni T.J."/>
            <person name="Aanen D.K."/>
        </authorList>
    </citation>
    <scope>NUCLEOTIDE SEQUENCE</scope>
    <source>
        <strain evidence="4">AP01</strain>
        <tissue evidence="4">Mycelium</tissue>
    </source>
</reference>
<keyword evidence="1" id="KW-0694">RNA-binding</keyword>
<feature type="compositionally biased region" description="Basic and acidic residues" evidence="2">
    <location>
        <begin position="203"/>
        <end position="217"/>
    </location>
</feature>
<keyword evidence="5" id="KW-1185">Reference proteome</keyword>
<dbReference type="InterPro" id="IPR012677">
    <property type="entry name" value="Nucleotide-bd_a/b_plait_sf"/>
</dbReference>
<gene>
    <name evidence="4" type="ORF">DXG03_004964</name>
</gene>
<evidence type="ECO:0000259" key="3">
    <source>
        <dbReference type="PROSITE" id="PS50102"/>
    </source>
</evidence>